<sequence>MRLMKSFILGSAAMLAGAEAQAADLPVKAKAIEYVKICSLYGAGFYYIPGTDTCIKLGGYVRASTQLGTNSVWGAAASGLGGAHNRLSNYYTAQSRFDFSTDTRTATEYGVLRTYAELAFTWTAGGYGGAGSNLINGATAYNGSNPAGSGSGSVSGGSLSVYYAFMQFAGFTFGRAQSQFSSPWTNYPGNSFDGMPGGGGWEAVNQIAYTADFGQGITASFSAEDQVTRTTNIWNVSGATAAGLATGTYGAGDIGGSRAPDLVAMLRVDQAWGLFQASVAAHDNHAGYYGVDETTGHPDDKWGWAGQLALSIKNIPTGAGDTINVQGVYTNGASIYNFQSYTPFTYAIYGGTGLGGAYQSVGLGGVSDSVFVAGAGQQLTTTYGFNGAYTHNWNPYWNSAIFGGWGAVRYNNTAKGYICGAFVATLALSSGLPGCNPDFNYSVVGVATRWNPVKNLTFSTELAYTMLDQKYASGSTVTLPVQAGIAKPAATYELKDQSSLQVMFRAQRNF</sequence>
<dbReference type="EMBL" id="LJYG01000091">
    <property type="protein sequence ID" value="KRQ08979.1"/>
    <property type="molecule type" value="Genomic_DNA"/>
</dbReference>
<dbReference type="Proteomes" id="UP000051936">
    <property type="component" value="Unassembled WGS sequence"/>
</dbReference>
<name>A0A0R3DGI6_9BRAD</name>
<keyword evidence="9 10" id="KW-0998">Cell outer membrane</keyword>
<protein>
    <recommendedName>
        <fullName evidence="10">Porin</fullName>
    </recommendedName>
</protein>
<dbReference type="STRING" id="989370.AOQ71_21580"/>
<dbReference type="GO" id="GO:0006811">
    <property type="term" value="P:monoatomic ion transport"/>
    <property type="evidence" value="ECO:0007669"/>
    <property type="project" value="UniProtKB-KW"/>
</dbReference>
<evidence type="ECO:0000256" key="10">
    <source>
        <dbReference type="RuleBase" id="RU364005"/>
    </source>
</evidence>
<dbReference type="InterPro" id="IPR003684">
    <property type="entry name" value="Porin_alphabac"/>
</dbReference>
<keyword evidence="6 10" id="KW-0406">Ion transport</keyword>
<comment type="caution">
    <text evidence="11">The sequence shown here is derived from an EMBL/GenBank/DDBJ whole genome shotgun (WGS) entry which is preliminary data.</text>
</comment>
<comment type="domain">
    <text evidence="10">Consists of 16-stranded beta-barrel sheets, with large surface-exposed loops, that form a transmembrane pore at the center of each barrel. The pore is partially ocluded by a peptide loop that folds into the pore lumen.</text>
</comment>
<accession>A0A0R3DGI6</accession>
<evidence type="ECO:0000256" key="6">
    <source>
        <dbReference type="ARBA" id="ARBA00023065"/>
    </source>
</evidence>
<keyword evidence="12" id="KW-1185">Reference proteome</keyword>
<dbReference type="Pfam" id="PF02530">
    <property type="entry name" value="Porin_2"/>
    <property type="match status" value="1"/>
</dbReference>
<comment type="similarity">
    <text evidence="1 10">Belongs to the alphaproteobacteria porin family.</text>
</comment>
<evidence type="ECO:0000256" key="1">
    <source>
        <dbReference type="ARBA" id="ARBA00009521"/>
    </source>
</evidence>
<gene>
    <name evidence="11" type="ORF">AOQ71_21580</name>
</gene>
<dbReference type="GO" id="GO:0015288">
    <property type="term" value="F:porin activity"/>
    <property type="evidence" value="ECO:0007669"/>
    <property type="project" value="UniProtKB-KW"/>
</dbReference>
<keyword evidence="3 10" id="KW-1134">Transmembrane beta strand</keyword>
<proteinExistence type="inferred from homology"/>
<keyword evidence="7 10" id="KW-0626">Porin</keyword>
<evidence type="ECO:0000256" key="2">
    <source>
        <dbReference type="ARBA" id="ARBA00022448"/>
    </source>
</evidence>
<evidence type="ECO:0000256" key="4">
    <source>
        <dbReference type="ARBA" id="ARBA00022692"/>
    </source>
</evidence>
<evidence type="ECO:0000313" key="12">
    <source>
        <dbReference type="Proteomes" id="UP000051936"/>
    </source>
</evidence>
<dbReference type="GO" id="GO:0009279">
    <property type="term" value="C:cell outer membrane"/>
    <property type="evidence" value="ECO:0007669"/>
    <property type="project" value="UniProtKB-SubCell"/>
</dbReference>
<keyword evidence="2 10" id="KW-0813">Transport</keyword>
<reference evidence="11 12" key="1">
    <citation type="submission" date="2015-09" db="EMBL/GenBank/DDBJ databases">
        <title>Draft Genome Sequence of Bradyrhizobium manausense Strain BR 3351T, a Novel Symbiotic Nitrogen-Fixing Alphaproteobacterium Isolated from Brazilian Amazon Rain Forest.</title>
        <authorList>
            <person name="De Araujo J.L."/>
            <person name="Zilli J.E."/>
        </authorList>
    </citation>
    <scope>NUCLEOTIDE SEQUENCE [LARGE SCALE GENOMIC DNA]</scope>
    <source>
        <strain evidence="11 12">BR3351</strain>
    </source>
</reference>
<feature type="signal peptide" evidence="10">
    <location>
        <begin position="1"/>
        <end position="22"/>
    </location>
</feature>
<dbReference type="AlphaFoldDB" id="A0A0R3DGI6"/>
<keyword evidence="8 10" id="KW-0472">Membrane</keyword>
<dbReference type="OrthoDB" id="7801681at2"/>
<comment type="subcellular location">
    <subcellularLocation>
        <location evidence="10">Cell outer membrane</location>
        <topology evidence="10">Multi-pass membrane protein</topology>
    </subcellularLocation>
</comment>
<evidence type="ECO:0000256" key="8">
    <source>
        <dbReference type="ARBA" id="ARBA00023136"/>
    </source>
</evidence>
<comment type="function">
    <text evidence="10">Forms passive diffusion pores that allow small molecular weight hydrophilic materials across the outer membrane.</text>
</comment>
<dbReference type="GO" id="GO:0046930">
    <property type="term" value="C:pore complex"/>
    <property type="evidence" value="ECO:0007669"/>
    <property type="project" value="UniProtKB-KW"/>
</dbReference>
<evidence type="ECO:0000256" key="3">
    <source>
        <dbReference type="ARBA" id="ARBA00022452"/>
    </source>
</evidence>
<evidence type="ECO:0000256" key="5">
    <source>
        <dbReference type="ARBA" id="ARBA00022729"/>
    </source>
</evidence>
<keyword evidence="4 10" id="KW-0812">Transmembrane</keyword>
<evidence type="ECO:0000256" key="9">
    <source>
        <dbReference type="ARBA" id="ARBA00023237"/>
    </source>
</evidence>
<evidence type="ECO:0000256" key="7">
    <source>
        <dbReference type="ARBA" id="ARBA00023114"/>
    </source>
</evidence>
<evidence type="ECO:0000313" key="11">
    <source>
        <dbReference type="EMBL" id="KRQ08979.1"/>
    </source>
</evidence>
<dbReference type="RefSeq" id="WP_057750640.1">
    <property type="nucleotide sequence ID" value="NZ_LJYG01000091.1"/>
</dbReference>
<organism evidence="11 12">
    <name type="scientific">Bradyrhizobium manausense</name>
    <dbReference type="NCBI Taxonomy" id="989370"/>
    <lineage>
        <taxon>Bacteria</taxon>
        <taxon>Pseudomonadati</taxon>
        <taxon>Pseudomonadota</taxon>
        <taxon>Alphaproteobacteria</taxon>
        <taxon>Hyphomicrobiales</taxon>
        <taxon>Nitrobacteraceae</taxon>
        <taxon>Bradyrhizobium</taxon>
    </lineage>
</organism>
<feature type="chain" id="PRO_5009361272" description="Porin" evidence="10">
    <location>
        <begin position="23"/>
        <end position="510"/>
    </location>
</feature>
<keyword evidence="5 10" id="KW-0732">Signal</keyword>